<keyword evidence="7 11" id="KW-1133">Transmembrane helix</keyword>
<keyword evidence="10" id="KW-0968">Cytoplasmic vesicle</keyword>
<protein>
    <recommendedName>
        <fullName evidence="12">Cation efflux protein transmembrane domain-containing protein</fullName>
    </recommendedName>
</protein>
<organism evidence="13 14">
    <name type="scientific">Emiliania huxleyi (strain CCMP1516)</name>
    <dbReference type="NCBI Taxonomy" id="280463"/>
    <lineage>
        <taxon>Eukaryota</taxon>
        <taxon>Haptista</taxon>
        <taxon>Haptophyta</taxon>
        <taxon>Prymnesiophyceae</taxon>
        <taxon>Isochrysidales</taxon>
        <taxon>Noelaerhabdaceae</taxon>
        <taxon>Emiliania</taxon>
    </lineage>
</organism>
<dbReference type="Gene3D" id="1.20.1510.10">
    <property type="entry name" value="Cation efflux protein transmembrane domain"/>
    <property type="match status" value="1"/>
</dbReference>
<feature type="transmembrane region" description="Helical" evidence="11">
    <location>
        <begin position="164"/>
        <end position="182"/>
    </location>
</feature>
<dbReference type="SUPFAM" id="SSF161111">
    <property type="entry name" value="Cation efflux protein transmembrane domain-like"/>
    <property type="match status" value="1"/>
</dbReference>
<keyword evidence="14" id="KW-1185">Reference proteome</keyword>
<reference evidence="14" key="1">
    <citation type="journal article" date="2013" name="Nature">
        <title>Pan genome of the phytoplankton Emiliania underpins its global distribution.</title>
        <authorList>
            <person name="Read B.A."/>
            <person name="Kegel J."/>
            <person name="Klute M.J."/>
            <person name="Kuo A."/>
            <person name="Lefebvre S.C."/>
            <person name="Maumus F."/>
            <person name="Mayer C."/>
            <person name="Miller J."/>
            <person name="Monier A."/>
            <person name="Salamov A."/>
            <person name="Young J."/>
            <person name="Aguilar M."/>
            <person name="Claverie J.M."/>
            <person name="Frickenhaus S."/>
            <person name="Gonzalez K."/>
            <person name="Herman E.K."/>
            <person name="Lin Y.C."/>
            <person name="Napier J."/>
            <person name="Ogata H."/>
            <person name="Sarno A.F."/>
            <person name="Shmutz J."/>
            <person name="Schroeder D."/>
            <person name="de Vargas C."/>
            <person name="Verret F."/>
            <person name="von Dassow P."/>
            <person name="Valentin K."/>
            <person name="Van de Peer Y."/>
            <person name="Wheeler G."/>
            <person name="Dacks J.B."/>
            <person name="Delwiche C.F."/>
            <person name="Dyhrman S.T."/>
            <person name="Glockner G."/>
            <person name="John U."/>
            <person name="Richards T."/>
            <person name="Worden A.Z."/>
            <person name="Zhang X."/>
            <person name="Grigoriev I.V."/>
            <person name="Allen A.E."/>
            <person name="Bidle K."/>
            <person name="Borodovsky M."/>
            <person name="Bowler C."/>
            <person name="Brownlee C."/>
            <person name="Cock J.M."/>
            <person name="Elias M."/>
            <person name="Gladyshev V.N."/>
            <person name="Groth M."/>
            <person name="Guda C."/>
            <person name="Hadaegh A."/>
            <person name="Iglesias-Rodriguez M.D."/>
            <person name="Jenkins J."/>
            <person name="Jones B.M."/>
            <person name="Lawson T."/>
            <person name="Leese F."/>
            <person name="Lindquist E."/>
            <person name="Lobanov A."/>
            <person name="Lomsadze A."/>
            <person name="Malik S.B."/>
            <person name="Marsh M.E."/>
            <person name="Mackinder L."/>
            <person name="Mock T."/>
            <person name="Mueller-Roeber B."/>
            <person name="Pagarete A."/>
            <person name="Parker M."/>
            <person name="Probert I."/>
            <person name="Quesneville H."/>
            <person name="Raines C."/>
            <person name="Rensing S.A."/>
            <person name="Riano-Pachon D.M."/>
            <person name="Richier S."/>
            <person name="Rokitta S."/>
            <person name="Shiraiwa Y."/>
            <person name="Soanes D.M."/>
            <person name="van der Giezen M."/>
            <person name="Wahlund T.M."/>
            <person name="Williams B."/>
            <person name="Wilson W."/>
            <person name="Wolfe G."/>
            <person name="Wurch L.L."/>
        </authorList>
    </citation>
    <scope>NUCLEOTIDE SEQUENCE</scope>
</reference>
<evidence type="ECO:0000256" key="9">
    <source>
        <dbReference type="ARBA" id="ARBA00023136"/>
    </source>
</evidence>
<name>A0A0D3I878_EMIH1</name>
<dbReference type="PANTHER" id="PTHR31937">
    <property type="entry name" value="TRANSMEMBRANE PROTEIN 163"/>
    <property type="match status" value="1"/>
</dbReference>
<evidence type="ECO:0000256" key="7">
    <source>
        <dbReference type="ARBA" id="ARBA00022989"/>
    </source>
</evidence>
<evidence type="ECO:0000313" key="13">
    <source>
        <dbReference type="EnsemblProtists" id="EOD07463"/>
    </source>
</evidence>
<keyword evidence="6" id="KW-0862">Zinc</keyword>
<keyword evidence="8" id="KW-0770">Synapse</keyword>
<feature type="transmembrane region" description="Helical" evidence="11">
    <location>
        <begin position="124"/>
        <end position="143"/>
    </location>
</feature>
<dbReference type="InterPro" id="IPR027469">
    <property type="entry name" value="Cation_efflux_TMD_sf"/>
</dbReference>
<evidence type="ECO:0000256" key="11">
    <source>
        <dbReference type="SAM" id="Phobius"/>
    </source>
</evidence>
<dbReference type="InterPro" id="IPR026765">
    <property type="entry name" value="Tmem163"/>
</dbReference>
<reference evidence="13" key="2">
    <citation type="submission" date="2024-10" db="UniProtKB">
        <authorList>
            <consortium name="EnsemblProtists"/>
        </authorList>
    </citation>
    <scope>IDENTIFICATION</scope>
</reference>
<feature type="transmembrane region" description="Helical" evidence="11">
    <location>
        <begin position="12"/>
        <end position="36"/>
    </location>
</feature>
<dbReference type="HOGENOM" id="CLU_1108762_0_0_1"/>
<dbReference type="AlphaFoldDB" id="A0A0D3I878"/>
<feature type="domain" description="Cation efflux protein transmembrane" evidence="12">
    <location>
        <begin position="18"/>
        <end position="212"/>
    </location>
</feature>
<dbReference type="PANTHER" id="PTHR31937:SF2">
    <property type="entry name" value="TRANSMEMBRANE PROTEIN 163"/>
    <property type="match status" value="1"/>
</dbReference>
<evidence type="ECO:0000313" key="14">
    <source>
        <dbReference type="Proteomes" id="UP000013827"/>
    </source>
</evidence>
<dbReference type="Pfam" id="PF01545">
    <property type="entry name" value="Cation_efflux"/>
    <property type="match status" value="1"/>
</dbReference>
<comment type="similarity">
    <text evidence="3">Belongs to the TMEM163 family.</text>
</comment>
<dbReference type="PaxDb" id="2903-EOD07463"/>
<feature type="transmembrane region" description="Helical" evidence="11">
    <location>
        <begin position="188"/>
        <end position="213"/>
    </location>
</feature>
<dbReference type="EnsemblProtists" id="EOD07463">
    <property type="protein sequence ID" value="EOD07463"/>
    <property type="gene ID" value="EMIHUDRAFT_106510"/>
</dbReference>
<keyword evidence="9 11" id="KW-0472">Membrane</keyword>
<keyword evidence="5" id="KW-0967">Endosome</keyword>
<sequence>MSFDCTSPGPREAFAISVLSLVLTTAAAAAGIVLALRLGSTATLGFGLENLVDCVSSLLVAWRFWGGGEGTNEHMLALREERAAIGIALCFVLLAIVVGGAALMEVLTGHDAEPPGGDGEGGSALLLLLTAPSAAIFAALGLLKLHIGAAVESASLKEDGTCTLAGALLSLGVCVGVGLVSVDPSLWWADAVVALVVAAALLLHGGHTLLAAARRSKAWWRKRFWKLRGFVPFPQEMLERHDEGERPDEKI</sequence>
<comment type="subcellular location">
    <subcellularLocation>
        <location evidence="2">Cytoplasmic vesicle</location>
        <location evidence="2">Secretory vesicle</location>
        <location evidence="2">Synaptic vesicle membrane</location>
        <topology evidence="2">Multi-pass membrane protein</topology>
    </subcellularLocation>
    <subcellularLocation>
        <location evidence="1">Early endosome membrane</location>
    </subcellularLocation>
</comment>
<dbReference type="GO" id="GO:0031901">
    <property type="term" value="C:early endosome membrane"/>
    <property type="evidence" value="ECO:0007669"/>
    <property type="project" value="UniProtKB-SubCell"/>
</dbReference>
<dbReference type="KEGG" id="ehx:EMIHUDRAFT_106510"/>
<evidence type="ECO:0000259" key="12">
    <source>
        <dbReference type="Pfam" id="PF01545"/>
    </source>
</evidence>
<dbReference type="OMA" id="IMRYSAS"/>
<dbReference type="InterPro" id="IPR058533">
    <property type="entry name" value="Cation_efflux_TM"/>
</dbReference>
<evidence type="ECO:0000256" key="10">
    <source>
        <dbReference type="ARBA" id="ARBA00023329"/>
    </source>
</evidence>
<evidence type="ECO:0000256" key="1">
    <source>
        <dbReference type="ARBA" id="ARBA00004146"/>
    </source>
</evidence>
<keyword evidence="4 11" id="KW-0812">Transmembrane</keyword>
<proteinExistence type="inferred from homology"/>
<evidence type="ECO:0000256" key="2">
    <source>
        <dbReference type="ARBA" id="ARBA00004644"/>
    </source>
</evidence>
<evidence type="ECO:0000256" key="5">
    <source>
        <dbReference type="ARBA" id="ARBA00022753"/>
    </source>
</evidence>
<evidence type="ECO:0000256" key="4">
    <source>
        <dbReference type="ARBA" id="ARBA00022692"/>
    </source>
</evidence>
<dbReference type="GO" id="GO:0008324">
    <property type="term" value="F:monoatomic cation transmembrane transporter activity"/>
    <property type="evidence" value="ECO:0007669"/>
    <property type="project" value="InterPro"/>
</dbReference>
<feature type="transmembrane region" description="Helical" evidence="11">
    <location>
        <begin position="83"/>
        <end position="104"/>
    </location>
</feature>
<accession>A0A0D3I878</accession>
<dbReference type="Proteomes" id="UP000013827">
    <property type="component" value="Unassembled WGS sequence"/>
</dbReference>
<dbReference type="RefSeq" id="XP_005759892.1">
    <property type="nucleotide sequence ID" value="XM_005759835.1"/>
</dbReference>
<evidence type="ECO:0000256" key="6">
    <source>
        <dbReference type="ARBA" id="ARBA00022833"/>
    </source>
</evidence>
<evidence type="ECO:0000256" key="8">
    <source>
        <dbReference type="ARBA" id="ARBA00023018"/>
    </source>
</evidence>
<evidence type="ECO:0000256" key="3">
    <source>
        <dbReference type="ARBA" id="ARBA00008731"/>
    </source>
</evidence>
<dbReference type="GeneID" id="17253581"/>